<dbReference type="AlphaFoldDB" id="A0A4S4FU89"/>
<name>A0A4S4FU89_9MICO</name>
<dbReference type="Proteomes" id="UP000307380">
    <property type="component" value="Unassembled WGS sequence"/>
</dbReference>
<proteinExistence type="predicted"/>
<protein>
    <submittedName>
        <fullName evidence="1">Bacteriocin-protection protein</fullName>
    </submittedName>
</protein>
<evidence type="ECO:0000313" key="2">
    <source>
        <dbReference type="Proteomes" id="UP000307380"/>
    </source>
</evidence>
<dbReference type="RefSeq" id="WP_136424187.1">
    <property type="nucleotide sequence ID" value="NZ_SSSN01000005.1"/>
</dbReference>
<sequence length="194" mass="21358">MTEYETLYVADEAAWRAWLETHGESVAGVRLAIAKKGGAGASATYAEAVNQALCFGWIDGPKASLDADHYLQTFTPRRARSIWSARNRELVDELIASGRMTAPGLREVERAQADGRWDAAYQRGSDRTVPDDLAAALAANPEAAAFFETLTAQNRYAIVFRTTTAKRAETRARRIGQFVDMLAKGETIYPQKRG</sequence>
<organism evidence="1 2">
    <name type="scientific">Orlajensenia flava</name>
    <dbReference type="NCBI Taxonomy" id="2565934"/>
    <lineage>
        <taxon>Bacteria</taxon>
        <taxon>Bacillati</taxon>
        <taxon>Actinomycetota</taxon>
        <taxon>Actinomycetes</taxon>
        <taxon>Micrococcales</taxon>
        <taxon>Microbacteriaceae</taxon>
        <taxon>Orlajensenia</taxon>
    </lineage>
</organism>
<dbReference type="OrthoDB" id="9796999at2"/>
<accession>A0A4S4FU89</accession>
<dbReference type="EMBL" id="SSSN01000005">
    <property type="protein sequence ID" value="THG34389.1"/>
    <property type="molecule type" value="Genomic_DNA"/>
</dbReference>
<evidence type="ECO:0000313" key="1">
    <source>
        <dbReference type="EMBL" id="THG34389.1"/>
    </source>
</evidence>
<keyword evidence="2" id="KW-1185">Reference proteome</keyword>
<reference evidence="1 2" key="1">
    <citation type="submission" date="2019-04" db="EMBL/GenBank/DDBJ databases">
        <authorList>
            <person name="Jiang L."/>
        </authorList>
    </citation>
    <scope>NUCLEOTIDE SEQUENCE [LARGE SCALE GENOMIC DNA]</scope>
    <source>
        <strain evidence="1 2">YIM 131861</strain>
    </source>
</reference>
<gene>
    <name evidence="1" type="ORF">E6C70_08955</name>
</gene>
<comment type="caution">
    <text evidence="1">The sequence shown here is derived from an EMBL/GenBank/DDBJ whole genome shotgun (WGS) entry which is preliminary data.</text>
</comment>
<dbReference type="Pfam" id="PF13376">
    <property type="entry name" value="OmdA"/>
    <property type="match status" value="1"/>
</dbReference>